<keyword evidence="2" id="KW-1185">Reference proteome</keyword>
<name>A0ABZ1Z3P8_9NOCA</name>
<accession>A0ABZ1Z3P8</accession>
<dbReference type="Proteomes" id="UP001432062">
    <property type="component" value="Chromosome"/>
</dbReference>
<organism evidence="1 2">
    <name type="scientific">Nocardia vinacea</name>
    <dbReference type="NCBI Taxonomy" id="96468"/>
    <lineage>
        <taxon>Bacteria</taxon>
        <taxon>Bacillati</taxon>
        <taxon>Actinomycetota</taxon>
        <taxon>Actinomycetes</taxon>
        <taxon>Mycobacteriales</taxon>
        <taxon>Nocardiaceae</taxon>
        <taxon>Nocardia</taxon>
    </lineage>
</organism>
<dbReference type="RefSeq" id="WP_329414602.1">
    <property type="nucleotide sequence ID" value="NZ_CP109441.1"/>
</dbReference>
<evidence type="ECO:0000313" key="2">
    <source>
        <dbReference type="Proteomes" id="UP001432062"/>
    </source>
</evidence>
<protein>
    <submittedName>
        <fullName evidence="1">Uncharacterized protein</fullName>
    </submittedName>
</protein>
<reference evidence="1" key="1">
    <citation type="submission" date="2022-10" db="EMBL/GenBank/DDBJ databases">
        <title>The complete genomes of actinobacterial strains from the NBC collection.</title>
        <authorList>
            <person name="Joergensen T.S."/>
            <person name="Alvarez Arevalo M."/>
            <person name="Sterndorff E.B."/>
            <person name="Faurdal D."/>
            <person name="Vuksanovic O."/>
            <person name="Mourched A.-S."/>
            <person name="Charusanti P."/>
            <person name="Shaw S."/>
            <person name="Blin K."/>
            <person name="Weber T."/>
        </authorList>
    </citation>
    <scope>NUCLEOTIDE SEQUENCE</scope>
    <source>
        <strain evidence="1">NBC_01482</strain>
    </source>
</reference>
<proteinExistence type="predicted"/>
<evidence type="ECO:0000313" key="1">
    <source>
        <dbReference type="EMBL" id="WUV49921.1"/>
    </source>
</evidence>
<sequence>MNSEWIIAFSRADLELLDVMKEAVPLPGRRYDGKNQLWQITASARVMADLCTTFEQLGAAVAKPDALIRRRPDGGDHGSAEDWEKRFRAMEEAARWQHERIQQLEGERDDLAEKLKTATTQSTATNGWAEMLFAAVGPALSESVFKALTKCLHPDVSGADRTLQQQLNAARDRMRR</sequence>
<dbReference type="EMBL" id="CP109441">
    <property type="protein sequence ID" value="WUV49921.1"/>
    <property type="molecule type" value="Genomic_DNA"/>
</dbReference>
<gene>
    <name evidence="1" type="ORF">OG563_18045</name>
</gene>